<dbReference type="GO" id="GO:0006887">
    <property type="term" value="P:exocytosis"/>
    <property type="evidence" value="ECO:0007669"/>
    <property type="project" value="TreeGrafter"/>
</dbReference>
<evidence type="ECO:0000313" key="4">
    <source>
        <dbReference type="Proteomes" id="UP000580250"/>
    </source>
</evidence>
<dbReference type="Proteomes" id="UP000580250">
    <property type="component" value="Unassembled WGS sequence"/>
</dbReference>
<accession>A0A6V7Y0P2</accession>
<feature type="compositionally biased region" description="Basic and acidic residues" evidence="2">
    <location>
        <begin position="121"/>
        <end position="143"/>
    </location>
</feature>
<name>A0A6V7Y0P2_MELEN</name>
<dbReference type="InterPro" id="IPR019309">
    <property type="entry name" value="WASHC3"/>
</dbReference>
<feature type="region of interest" description="Disordered" evidence="2">
    <location>
        <begin position="120"/>
        <end position="143"/>
    </location>
</feature>
<dbReference type="PANTHER" id="PTHR13015">
    <property type="entry name" value="PROTEIN AD-016-RELATED"/>
    <property type="match status" value="1"/>
</dbReference>
<comment type="similarity">
    <text evidence="1">Belongs to the CCDC53 family.</text>
</comment>
<dbReference type="Pfam" id="PF10152">
    <property type="entry name" value="CCDC53"/>
    <property type="match status" value="1"/>
</dbReference>
<dbReference type="AlphaFoldDB" id="A0A6V7Y0P2"/>
<dbReference type="PANTHER" id="PTHR13015:SF0">
    <property type="entry name" value="WASH COMPLEX SUBUNIT 3"/>
    <property type="match status" value="1"/>
</dbReference>
<proteinExistence type="inferred from homology"/>
<evidence type="ECO:0000256" key="1">
    <source>
        <dbReference type="ARBA" id="ARBA00006290"/>
    </source>
</evidence>
<organism evidence="3 4">
    <name type="scientific">Meloidogyne enterolobii</name>
    <name type="common">Root-knot nematode worm</name>
    <name type="synonym">Meloidogyne mayaguensis</name>
    <dbReference type="NCBI Taxonomy" id="390850"/>
    <lineage>
        <taxon>Eukaryota</taxon>
        <taxon>Metazoa</taxon>
        <taxon>Ecdysozoa</taxon>
        <taxon>Nematoda</taxon>
        <taxon>Chromadorea</taxon>
        <taxon>Rhabditida</taxon>
        <taxon>Tylenchina</taxon>
        <taxon>Tylenchomorpha</taxon>
        <taxon>Tylenchoidea</taxon>
        <taxon>Meloidogynidae</taxon>
        <taxon>Meloidogyninae</taxon>
        <taxon>Meloidogyne</taxon>
    </lineage>
</organism>
<evidence type="ECO:0000313" key="3">
    <source>
        <dbReference type="EMBL" id="CAD2205190.1"/>
    </source>
</evidence>
<gene>
    <name evidence="3" type="ORF">MENT_LOCUS58990</name>
</gene>
<reference evidence="3 4" key="1">
    <citation type="submission" date="2020-08" db="EMBL/GenBank/DDBJ databases">
        <authorList>
            <person name="Koutsovoulos G."/>
            <person name="Danchin GJ E."/>
        </authorList>
    </citation>
    <scope>NUCLEOTIDE SEQUENCE [LARGE SCALE GENOMIC DNA]</scope>
</reference>
<sequence>MSNFVPTASSDFYFIRSNVDLNTVKPMGTGDLVRIFNDFLVTSTNLLDSFCSKFEDNVIALEARIDSVERYLLLLEHKLAHVSFDATQDVCYVETKDENEKSTNFDELLDINENQQLSESLKTKEDHQPDEPLKNSGENETKAKDHPIFGKYFRMLKMGVPEAAVKQKMQSEDVDPEILSVPDKIFNTN</sequence>
<dbReference type="GO" id="GO:0071203">
    <property type="term" value="C:WASH complex"/>
    <property type="evidence" value="ECO:0007669"/>
    <property type="project" value="InterPro"/>
</dbReference>
<evidence type="ECO:0000256" key="2">
    <source>
        <dbReference type="SAM" id="MobiDB-lite"/>
    </source>
</evidence>
<comment type="caution">
    <text evidence="3">The sequence shown here is derived from an EMBL/GenBank/DDBJ whole genome shotgun (WGS) entry which is preliminary data.</text>
</comment>
<dbReference type="EMBL" id="CAJEWN010002765">
    <property type="protein sequence ID" value="CAD2205190.1"/>
    <property type="molecule type" value="Genomic_DNA"/>
</dbReference>
<dbReference type="GO" id="GO:0030041">
    <property type="term" value="P:actin filament polymerization"/>
    <property type="evidence" value="ECO:0007669"/>
    <property type="project" value="TreeGrafter"/>
</dbReference>
<protein>
    <submittedName>
        <fullName evidence="3">Uncharacterized protein</fullName>
    </submittedName>
</protein>
<dbReference type="OrthoDB" id="268027at2759"/>